<keyword evidence="2" id="KW-0863">Zinc-finger</keyword>
<dbReference type="Proteomes" id="UP000603627">
    <property type="component" value="Unassembled WGS sequence"/>
</dbReference>
<sequence>IDPNRNKLDVTITDFVKTCAHIGAEQYRTDLLAAGLAQQLQVAWETIKCFDCGEEGHVRKQCPKNEQRNKKPCRPCPRCKKSYHWYSQCCSKFDQDGRPLPKQGNSKRGLGTCTPQ</sequence>
<evidence type="ECO:0000313" key="6">
    <source>
        <dbReference type="Proteomes" id="UP000603627"/>
    </source>
</evidence>
<dbReference type="InterPro" id="IPR050195">
    <property type="entry name" value="Primate_lentivir_Gag_pol-like"/>
</dbReference>
<protein>
    <submittedName>
        <fullName evidence="5">GAK5 protein</fullName>
    </submittedName>
</protein>
<organism evidence="5 6">
    <name type="scientific">Calcarius ornatus</name>
    <name type="common">Chestnut-collared longspur</name>
    <dbReference type="NCBI Taxonomy" id="198940"/>
    <lineage>
        <taxon>Eukaryota</taxon>
        <taxon>Metazoa</taxon>
        <taxon>Chordata</taxon>
        <taxon>Craniata</taxon>
        <taxon>Vertebrata</taxon>
        <taxon>Euteleostomi</taxon>
        <taxon>Archelosauria</taxon>
        <taxon>Archosauria</taxon>
        <taxon>Dinosauria</taxon>
        <taxon>Saurischia</taxon>
        <taxon>Theropoda</taxon>
        <taxon>Coelurosauria</taxon>
        <taxon>Aves</taxon>
        <taxon>Neognathae</taxon>
        <taxon>Neoaves</taxon>
        <taxon>Telluraves</taxon>
        <taxon>Australaves</taxon>
        <taxon>Passeriformes</taxon>
        <taxon>Passeroidea</taxon>
        <taxon>Fringillidae</taxon>
        <taxon>Emberizinae</taxon>
        <taxon>Emberizini</taxon>
        <taxon>Calcarius</taxon>
    </lineage>
</organism>
<feature type="domain" description="CCHC-type" evidence="4">
    <location>
        <begin position="48"/>
        <end position="64"/>
    </location>
</feature>
<dbReference type="AlphaFoldDB" id="A0A851ZMG9"/>
<dbReference type="PANTHER" id="PTHR40389">
    <property type="entry name" value="ENDOGENOUS RETROVIRUS GROUP K MEMBER 24 GAG POLYPROTEIN-RELATED"/>
    <property type="match status" value="1"/>
</dbReference>
<accession>A0A851ZMG9</accession>
<keyword evidence="1" id="KW-0519">Myristate</keyword>
<dbReference type="InterPro" id="IPR036875">
    <property type="entry name" value="Znf_CCHC_sf"/>
</dbReference>
<keyword evidence="2" id="KW-0479">Metal-binding</keyword>
<evidence type="ECO:0000256" key="1">
    <source>
        <dbReference type="ARBA" id="ARBA00022707"/>
    </source>
</evidence>
<evidence type="ECO:0000313" key="5">
    <source>
        <dbReference type="EMBL" id="NXE61925.1"/>
    </source>
</evidence>
<feature type="non-terminal residue" evidence="5">
    <location>
        <position position="1"/>
    </location>
</feature>
<feature type="region of interest" description="Disordered" evidence="3">
    <location>
        <begin position="94"/>
        <end position="116"/>
    </location>
</feature>
<evidence type="ECO:0000259" key="4">
    <source>
        <dbReference type="PROSITE" id="PS50158"/>
    </source>
</evidence>
<gene>
    <name evidence="5" type="primary">Ervk5_1</name>
    <name evidence="5" type="ORF">CALORN_R15532</name>
</gene>
<dbReference type="EMBL" id="WBNL01000109">
    <property type="protein sequence ID" value="NXE61925.1"/>
    <property type="molecule type" value="Genomic_DNA"/>
</dbReference>
<dbReference type="Gene3D" id="4.10.60.10">
    <property type="entry name" value="Zinc finger, CCHC-type"/>
    <property type="match status" value="1"/>
</dbReference>
<dbReference type="SUPFAM" id="SSF57756">
    <property type="entry name" value="Retrovirus zinc finger-like domains"/>
    <property type="match status" value="2"/>
</dbReference>
<keyword evidence="6" id="KW-1185">Reference proteome</keyword>
<keyword evidence="1" id="KW-0449">Lipoprotein</keyword>
<keyword evidence="2" id="KW-0862">Zinc</keyword>
<dbReference type="Pfam" id="PF14787">
    <property type="entry name" value="zf-CCHC_5"/>
    <property type="match status" value="1"/>
</dbReference>
<reference evidence="5" key="1">
    <citation type="submission" date="2019-09" db="EMBL/GenBank/DDBJ databases">
        <title>Bird 10,000 Genomes (B10K) Project - Family phase.</title>
        <authorList>
            <person name="Zhang G."/>
        </authorList>
    </citation>
    <scope>NUCLEOTIDE SEQUENCE</scope>
    <source>
        <strain evidence="5">B10K-DU-015-28</strain>
        <tissue evidence="5">Muscle</tissue>
    </source>
</reference>
<dbReference type="GO" id="GO:0003676">
    <property type="term" value="F:nucleic acid binding"/>
    <property type="evidence" value="ECO:0007669"/>
    <property type="project" value="InterPro"/>
</dbReference>
<evidence type="ECO:0000256" key="3">
    <source>
        <dbReference type="SAM" id="MobiDB-lite"/>
    </source>
</evidence>
<dbReference type="PROSITE" id="PS50158">
    <property type="entry name" value="ZF_CCHC"/>
    <property type="match status" value="1"/>
</dbReference>
<dbReference type="InterPro" id="IPR001878">
    <property type="entry name" value="Znf_CCHC"/>
</dbReference>
<dbReference type="PANTHER" id="PTHR40389:SF2">
    <property type="entry name" value="ENDOGENOUS RETROVIRUS GROUP K MEMBER 24 GAG POLYPROTEIN-RELATED"/>
    <property type="match status" value="1"/>
</dbReference>
<name>A0A851ZMG9_CALOR</name>
<comment type="caution">
    <text evidence="5">The sequence shown here is derived from an EMBL/GenBank/DDBJ whole genome shotgun (WGS) entry which is preliminary data.</text>
</comment>
<dbReference type="GO" id="GO:0008270">
    <property type="term" value="F:zinc ion binding"/>
    <property type="evidence" value="ECO:0007669"/>
    <property type="project" value="UniProtKB-KW"/>
</dbReference>
<feature type="non-terminal residue" evidence="5">
    <location>
        <position position="116"/>
    </location>
</feature>
<dbReference type="SMART" id="SM00343">
    <property type="entry name" value="ZnF_C2HC"/>
    <property type="match status" value="2"/>
</dbReference>
<proteinExistence type="predicted"/>
<evidence type="ECO:0000256" key="2">
    <source>
        <dbReference type="PROSITE-ProRule" id="PRU00047"/>
    </source>
</evidence>
<dbReference type="Pfam" id="PF00098">
    <property type="entry name" value="zf-CCHC"/>
    <property type="match status" value="1"/>
</dbReference>